<evidence type="ECO:0000313" key="6">
    <source>
        <dbReference type="EMBL" id="KRK72593.1"/>
    </source>
</evidence>
<dbReference type="EMBL" id="AZDJ01000022">
    <property type="protein sequence ID" value="KRK72593.1"/>
    <property type="molecule type" value="Genomic_DNA"/>
</dbReference>
<protein>
    <submittedName>
        <fullName evidence="6">Superfamily II DNA RNA helicase</fullName>
    </submittedName>
</protein>
<dbReference type="InterPro" id="IPR027417">
    <property type="entry name" value="P-loop_NTPase"/>
</dbReference>
<dbReference type="PROSITE" id="PS51192">
    <property type="entry name" value="HELICASE_ATP_BIND_1"/>
    <property type="match status" value="1"/>
</dbReference>
<dbReference type="STRING" id="1291734.FD02_GL001566"/>
<dbReference type="SUPFAM" id="SSF52540">
    <property type="entry name" value="P-loop containing nucleoside triphosphate hydrolases"/>
    <property type="match status" value="1"/>
</dbReference>
<evidence type="ECO:0000256" key="1">
    <source>
        <dbReference type="ARBA" id="ARBA00022741"/>
    </source>
</evidence>
<keyword evidence="3" id="KW-0238">DNA-binding</keyword>
<keyword evidence="6" id="KW-0378">Hydrolase</keyword>
<dbReference type="Gene3D" id="3.40.50.300">
    <property type="entry name" value="P-loop containing nucleotide triphosphate hydrolases"/>
    <property type="match status" value="2"/>
</dbReference>
<organism evidence="6 7">
    <name type="scientific">Lacticaseibacillus nasuensis JCM 17158</name>
    <dbReference type="NCBI Taxonomy" id="1291734"/>
    <lineage>
        <taxon>Bacteria</taxon>
        <taxon>Bacillati</taxon>
        <taxon>Bacillota</taxon>
        <taxon>Bacilli</taxon>
        <taxon>Lactobacillales</taxon>
        <taxon>Lactobacillaceae</taxon>
        <taxon>Lacticaseibacillus</taxon>
    </lineage>
</organism>
<name>A0A0R1JW53_9LACO</name>
<dbReference type="GO" id="GO:0006310">
    <property type="term" value="P:DNA recombination"/>
    <property type="evidence" value="ECO:0007669"/>
    <property type="project" value="TreeGrafter"/>
</dbReference>
<feature type="domain" description="Helicase C-terminal" evidence="5">
    <location>
        <begin position="285"/>
        <end position="424"/>
    </location>
</feature>
<keyword evidence="7" id="KW-1185">Reference proteome</keyword>
<dbReference type="Pfam" id="PF00270">
    <property type="entry name" value="DEAD"/>
    <property type="match status" value="1"/>
</dbReference>
<gene>
    <name evidence="6" type="ORF">FD02_GL001566</name>
</gene>
<sequence>MMTMDVAGMQLSDDEVAAAGMTQAPAAQVPALVQRHGRWWCERCGQTNLVRLPDGRWYCPHCVVLGRLTSTSQLYRFANAAATAGPLTWHGQLTPAQAQAAREVTAAALARRDHLVWAVTGAGKTELLFLAVAAVLARGERVAWASPRVDVVLELAPRLQAAFATTPVAVRYGGAPWPSVAAPLVVTTTHQLLRYYHAFGLIIVDEIDAFPYAAESGLAYAVQQAKLGAMIALTATPSATLRRAVSRQTIGVSRLTRRFHGHPLPVPQLQLVRAAQLPNRLAPRLLRQIARALVGAGRLLLFVPAVAWLSVVARQLQQLGHVATVHATDPARQAKVQALRRGAVDILVTTTILERGVTIPHCAVMVLGANSPLFSAAALIQMAGRAGRASTSPDDPVWFVTPHVTRNVLAARREIRALNRAVAP</sequence>
<reference evidence="6 7" key="1">
    <citation type="journal article" date="2015" name="Genome Announc.">
        <title>Expanding the biotechnology potential of lactobacilli through comparative genomics of 213 strains and associated genera.</title>
        <authorList>
            <person name="Sun Z."/>
            <person name="Harris H.M."/>
            <person name="McCann A."/>
            <person name="Guo C."/>
            <person name="Argimon S."/>
            <person name="Zhang W."/>
            <person name="Yang X."/>
            <person name="Jeffery I.B."/>
            <person name="Cooney J.C."/>
            <person name="Kagawa T.F."/>
            <person name="Liu W."/>
            <person name="Song Y."/>
            <person name="Salvetti E."/>
            <person name="Wrobel A."/>
            <person name="Rasinkangas P."/>
            <person name="Parkhill J."/>
            <person name="Rea M.C."/>
            <person name="O'Sullivan O."/>
            <person name="Ritari J."/>
            <person name="Douillard F.P."/>
            <person name="Paul Ross R."/>
            <person name="Yang R."/>
            <person name="Briner A.E."/>
            <person name="Felis G.E."/>
            <person name="de Vos W.M."/>
            <person name="Barrangou R."/>
            <person name="Klaenhammer T.R."/>
            <person name="Caufield P.W."/>
            <person name="Cui Y."/>
            <person name="Zhang H."/>
            <person name="O'Toole P.W."/>
        </authorList>
    </citation>
    <scope>NUCLEOTIDE SEQUENCE [LARGE SCALE GENOMIC DNA]</scope>
    <source>
        <strain evidence="6 7">JCM 17158</strain>
    </source>
</reference>
<dbReference type="PROSITE" id="PS51194">
    <property type="entry name" value="HELICASE_CTER"/>
    <property type="match status" value="1"/>
</dbReference>
<proteinExistence type="predicted"/>
<dbReference type="GO" id="GO:0003677">
    <property type="term" value="F:DNA binding"/>
    <property type="evidence" value="ECO:0007669"/>
    <property type="project" value="UniProtKB-KW"/>
</dbReference>
<comment type="caution">
    <text evidence="6">The sequence shown here is derived from an EMBL/GenBank/DDBJ whole genome shotgun (WGS) entry which is preliminary data.</text>
</comment>
<dbReference type="PANTHER" id="PTHR30580:SF1">
    <property type="entry name" value="COMF OPERON PROTEIN 1"/>
    <property type="match status" value="1"/>
</dbReference>
<keyword evidence="6" id="KW-0347">Helicase</keyword>
<dbReference type="GO" id="GO:0006302">
    <property type="term" value="P:double-strand break repair"/>
    <property type="evidence" value="ECO:0007669"/>
    <property type="project" value="TreeGrafter"/>
</dbReference>
<dbReference type="InterPro" id="IPR011545">
    <property type="entry name" value="DEAD/DEAH_box_helicase_dom"/>
</dbReference>
<dbReference type="GO" id="GO:0043138">
    <property type="term" value="F:3'-5' DNA helicase activity"/>
    <property type="evidence" value="ECO:0007669"/>
    <property type="project" value="TreeGrafter"/>
</dbReference>
<dbReference type="SMART" id="SM00487">
    <property type="entry name" value="DEXDc"/>
    <property type="match status" value="1"/>
</dbReference>
<dbReference type="PATRIC" id="fig|1291734.4.peg.1609"/>
<evidence type="ECO:0000313" key="7">
    <source>
        <dbReference type="Proteomes" id="UP000051804"/>
    </source>
</evidence>
<dbReference type="InterPro" id="IPR014001">
    <property type="entry name" value="Helicase_ATP-bd"/>
</dbReference>
<accession>A0A0R1JW53</accession>
<dbReference type="GO" id="GO:0005524">
    <property type="term" value="F:ATP binding"/>
    <property type="evidence" value="ECO:0007669"/>
    <property type="project" value="UniProtKB-KW"/>
</dbReference>
<evidence type="ECO:0000256" key="3">
    <source>
        <dbReference type="ARBA" id="ARBA00023125"/>
    </source>
</evidence>
<evidence type="ECO:0000259" key="5">
    <source>
        <dbReference type="PROSITE" id="PS51194"/>
    </source>
</evidence>
<evidence type="ECO:0000259" key="4">
    <source>
        <dbReference type="PROSITE" id="PS51192"/>
    </source>
</evidence>
<dbReference type="Pfam" id="PF00271">
    <property type="entry name" value="Helicase_C"/>
    <property type="match status" value="1"/>
</dbReference>
<dbReference type="InterPro" id="IPR001650">
    <property type="entry name" value="Helicase_C-like"/>
</dbReference>
<dbReference type="Proteomes" id="UP000051804">
    <property type="component" value="Unassembled WGS sequence"/>
</dbReference>
<evidence type="ECO:0000256" key="2">
    <source>
        <dbReference type="ARBA" id="ARBA00022840"/>
    </source>
</evidence>
<keyword evidence="2" id="KW-0067">ATP-binding</keyword>
<keyword evidence="1" id="KW-0547">Nucleotide-binding</keyword>
<dbReference type="GO" id="GO:0006270">
    <property type="term" value="P:DNA replication initiation"/>
    <property type="evidence" value="ECO:0007669"/>
    <property type="project" value="TreeGrafter"/>
</dbReference>
<dbReference type="AlphaFoldDB" id="A0A0R1JW53"/>
<dbReference type="SMART" id="SM00490">
    <property type="entry name" value="HELICc"/>
    <property type="match status" value="1"/>
</dbReference>
<feature type="domain" description="Helicase ATP-binding" evidence="4">
    <location>
        <begin position="105"/>
        <end position="255"/>
    </location>
</feature>
<dbReference type="PANTHER" id="PTHR30580">
    <property type="entry name" value="PRIMOSOMAL PROTEIN N"/>
    <property type="match status" value="1"/>
</dbReference>